<gene>
    <name evidence="3" type="primary">yibF_2</name>
    <name evidence="3" type="ORF">GALL_98160</name>
</gene>
<dbReference type="CDD" id="cd03205">
    <property type="entry name" value="GST_C_6"/>
    <property type="match status" value="1"/>
</dbReference>
<dbReference type="PROSITE" id="PS50405">
    <property type="entry name" value="GST_CTER"/>
    <property type="match status" value="1"/>
</dbReference>
<dbReference type="PANTHER" id="PTHR43968:SF6">
    <property type="entry name" value="GLUTATHIONE S-TRANSFERASE OMEGA"/>
    <property type="match status" value="1"/>
</dbReference>
<organism evidence="3">
    <name type="scientific">mine drainage metagenome</name>
    <dbReference type="NCBI Taxonomy" id="410659"/>
    <lineage>
        <taxon>unclassified sequences</taxon>
        <taxon>metagenomes</taxon>
        <taxon>ecological metagenomes</taxon>
    </lineage>
</organism>
<dbReference type="CDD" id="cd03049">
    <property type="entry name" value="GST_N_3"/>
    <property type="match status" value="1"/>
</dbReference>
<dbReference type="GO" id="GO:0005737">
    <property type="term" value="C:cytoplasm"/>
    <property type="evidence" value="ECO:0007669"/>
    <property type="project" value="TreeGrafter"/>
</dbReference>
<proteinExistence type="predicted"/>
<evidence type="ECO:0000313" key="3">
    <source>
        <dbReference type="EMBL" id="OIR07953.1"/>
    </source>
</evidence>
<dbReference type="SUPFAM" id="SSF52833">
    <property type="entry name" value="Thioredoxin-like"/>
    <property type="match status" value="1"/>
</dbReference>
<dbReference type="PROSITE" id="PS50404">
    <property type="entry name" value="GST_NTER"/>
    <property type="match status" value="1"/>
</dbReference>
<sequence length="202" mass="22270">MKLRYSPTSPYVRKVVITALETGLDSRIERVRTNAWDPATDLTGDNPLGKVPALILDDGSCFYDSPVICELLDSLQDGAKLFPAAGPARFTALRRQALGDGILDAALQVVIETLRRPEPYRWNGWIDRQKAAIARALDQLEREAADLAENSLTIGEIAIIAALGYLDFRLAADRWREGRPALAAWFAVLEKRPSVAATLPKE</sequence>
<dbReference type="AlphaFoldDB" id="A0A1J5SHK9"/>
<feature type="domain" description="GST C-terminal" evidence="2">
    <location>
        <begin position="85"/>
        <end position="202"/>
    </location>
</feature>
<protein>
    <submittedName>
        <fullName evidence="3">Putative GST-like protein YibF</fullName>
    </submittedName>
</protein>
<dbReference type="InterPro" id="IPR036282">
    <property type="entry name" value="Glutathione-S-Trfase_C_sf"/>
</dbReference>
<dbReference type="InterPro" id="IPR050983">
    <property type="entry name" value="GST_Omega/HSP26"/>
</dbReference>
<dbReference type="InterPro" id="IPR004045">
    <property type="entry name" value="Glutathione_S-Trfase_N"/>
</dbReference>
<dbReference type="InterPro" id="IPR036249">
    <property type="entry name" value="Thioredoxin-like_sf"/>
</dbReference>
<reference evidence="3" key="1">
    <citation type="submission" date="2016-10" db="EMBL/GenBank/DDBJ databases">
        <title>Sequence of Gallionella enrichment culture.</title>
        <authorList>
            <person name="Poehlein A."/>
            <person name="Muehling M."/>
            <person name="Daniel R."/>
        </authorList>
    </citation>
    <scope>NUCLEOTIDE SEQUENCE</scope>
</reference>
<dbReference type="InterPro" id="IPR010987">
    <property type="entry name" value="Glutathione-S-Trfase_C-like"/>
</dbReference>
<dbReference type="Pfam" id="PF13410">
    <property type="entry name" value="GST_C_2"/>
    <property type="match status" value="1"/>
</dbReference>
<dbReference type="Pfam" id="PF13409">
    <property type="entry name" value="GST_N_2"/>
    <property type="match status" value="1"/>
</dbReference>
<dbReference type="SUPFAM" id="SSF47616">
    <property type="entry name" value="GST C-terminal domain-like"/>
    <property type="match status" value="1"/>
</dbReference>
<dbReference type="PANTHER" id="PTHR43968">
    <property type="match status" value="1"/>
</dbReference>
<accession>A0A1J5SHK9</accession>
<comment type="caution">
    <text evidence="3">The sequence shown here is derived from an EMBL/GenBank/DDBJ whole genome shotgun (WGS) entry which is preliminary data.</text>
</comment>
<feature type="domain" description="GST N-terminal" evidence="1">
    <location>
        <begin position="1"/>
        <end position="80"/>
    </location>
</feature>
<dbReference type="EMBL" id="MLJW01000034">
    <property type="protein sequence ID" value="OIR07953.1"/>
    <property type="molecule type" value="Genomic_DNA"/>
</dbReference>
<name>A0A1J5SHK9_9ZZZZ</name>
<dbReference type="Gene3D" id="3.40.30.10">
    <property type="entry name" value="Glutaredoxin"/>
    <property type="match status" value="1"/>
</dbReference>
<evidence type="ECO:0000259" key="2">
    <source>
        <dbReference type="PROSITE" id="PS50405"/>
    </source>
</evidence>
<evidence type="ECO:0000259" key="1">
    <source>
        <dbReference type="PROSITE" id="PS50404"/>
    </source>
</evidence>
<dbReference type="Gene3D" id="1.20.1050.10">
    <property type="match status" value="1"/>
</dbReference>